<dbReference type="InterPro" id="IPR036513">
    <property type="entry name" value="STAS_dom_sf"/>
</dbReference>
<comment type="caution">
    <text evidence="2">The sequence shown here is derived from an EMBL/GenBank/DDBJ whole genome shotgun (WGS) entry which is preliminary data.</text>
</comment>
<reference evidence="2 3" key="1">
    <citation type="submission" date="2009-10" db="EMBL/GenBank/DDBJ databases">
        <authorList>
            <person name="Muzny D."/>
            <person name="Qin X."/>
            <person name="Deng J."/>
            <person name="Jiang H."/>
            <person name="Liu Y."/>
            <person name="Qu J."/>
            <person name="Song X.-Z."/>
            <person name="Zhang L."/>
            <person name="Thornton R."/>
            <person name="Coyle M."/>
            <person name="Francisco L."/>
            <person name="Jackson L."/>
            <person name="Javaid M."/>
            <person name="Korchina V."/>
            <person name="Kovar C."/>
            <person name="Mata R."/>
            <person name="Mathew T."/>
            <person name="Ngo R."/>
            <person name="Nguyen L."/>
            <person name="Nguyen N."/>
            <person name="Okwuonu G."/>
            <person name="Ongeri F."/>
            <person name="Pham C."/>
            <person name="Simmons D."/>
            <person name="Wilczek-Boney K."/>
            <person name="Hale W."/>
            <person name="Jakkamsetti A."/>
            <person name="Pham P."/>
            <person name="Ruth R."/>
            <person name="San Lucas F."/>
            <person name="Warren J."/>
            <person name="Zhang J."/>
            <person name="Zhao Z."/>
            <person name="Zhou C."/>
            <person name="Zhu D."/>
            <person name="Lee S."/>
            <person name="Bess C."/>
            <person name="Blankenburg K."/>
            <person name="Forbes L."/>
            <person name="Fu Q."/>
            <person name="Gubbala S."/>
            <person name="Hirani K."/>
            <person name="Jayaseelan J.C."/>
            <person name="Lara F."/>
            <person name="Munidasa M."/>
            <person name="Palculict T."/>
            <person name="Patil S."/>
            <person name="Pu L.-L."/>
            <person name="Saada N."/>
            <person name="Tang L."/>
            <person name="Weissenberger G."/>
            <person name="Zhu Y."/>
            <person name="Hemphill L."/>
            <person name="Shang Y."/>
            <person name="Youmans B."/>
            <person name="Ayvaz T."/>
            <person name="Ross M."/>
            <person name="Santibanez J."/>
            <person name="Aqrawi P."/>
            <person name="Gross S."/>
            <person name="Joshi V."/>
            <person name="Fowler G."/>
            <person name="Nazareth L."/>
            <person name="Reid J."/>
            <person name="Worley K."/>
            <person name="Petrosino J."/>
            <person name="Highlander S."/>
            <person name="Gibbs R."/>
        </authorList>
    </citation>
    <scope>NUCLEOTIDE SEQUENCE [LARGE SCALE GENOMIC DNA]</scope>
    <source>
        <strain evidence="2 3">ATCC 43325</strain>
    </source>
</reference>
<dbReference type="CDD" id="cd07043">
    <property type="entry name" value="STAS_anti-anti-sigma_factors"/>
    <property type="match status" value="1"/>
</dbReference>
<gene>
    <name evidence="2" type="ORF">HMPREF0621_1766</name>
</gene>
<evidence type="ECO:0000259" key="1">
    <source>
        <dbReference type="PROSITE" id="PS50801"/>
    </source>
</evidence>
<dbReference type="PANTHER" id="PTHR35849:SF1">
    <property type="entry name" value="INTERMEMBRANE PHOSPHOLIPID TRANSPORT SYSTEM BINDING PROTEIN MLAB"/>
    <property type="match status" value="1"/>
</dbReference>
<dbReference type="EMBL" id="ACZR01000018">
    <property type="protein sequence ID" value="EEX49719.1"/>
    <property type="molecule type" value="Genomic_DNA"/>
</dbReference>
<dbReference type="SUPFAM" id="SSF52091">
    <property type="entry name" value="SpoIIaa-like"/>
    <property type="match status" value="1"/>
</dbReference>
<proteinExistence type="predicted"/>
<name>C9PRZ2_9PAST</name>
<dbReference type="PROSITE" id="PS50801">
    <property type="entry name" value="STAS"/>
    <property type="match status" value="1"/>
</dbReference>
<keyword evidence="3" id="KW-1185">Reference proteome</keyword>
<dbReference type="OrthoDB" id="5687860at2"/>
<accession>C9PRZ2</accession>
<evidence type="ECO:0000313" key="2">
    <source>
        <dbReference type="EMBL" id="EEX49719.1"/>
    </source>
</evidence>
<dbReference type="HOGENOM" id="CLU_115403_13_0_6"/>
<dbReference type="PANTHER" id="PTHR35849">
    <property type="entry name" value="BLR2341 PROTEIN"/>
    <property type="match status" value="1"/>
</dbReference>
<sequence length="119" mass="13360">MKTAKSLTWELEQNSDNISLLLIGELSRNTLLPFWEQRASFLSAEKIADKNVYWDLAQVTRIDSAGFALLCDCIGQALKVQKQGYRIVLKNAPKQLLTLADLFGLSNWIATFIQVNGSK</sequence>
<protein>
    <submittedName>
        <fullName evidence="2">Anti-anti-sigma factor</fullName>
    </submittedName>
</protein>
<organism evidence="2 3">
    <name type="scientific">Pasteurella dagmatis ATCC 43325</name>
    <dbReference type="NCBI Taxonomy" id="667128"/>
    <lineage>
        <taxon>Bacteria</taxon>
        <taxon>Pseudomonadati</taxon>
        <taxon>Pseudomonadota</taxon>
        <taxon>Gammaproteobacteria</taxon>
        <taxon>Pasteurellales</taxon>
        <taxon>Pasteurellaceae</taxon>
        <taxon>Pasteurella</taxon>
    </lineage>
</organism>
<dbReference type="Proteomes" id="UP000005519">
    <property type="component" value="Unassembled WGS sequence"/>
</dbReference>
<dbReference type="STRING" id="667128.HMPREF0621_1766"/>
<dbReference type="AlphaFoldDB" id="C9PRZ2"/>
<dbReference type="Pfam" id="PF13466">
    <property type="entry name" value="STAS_2"/>
    <property type="match status" value="1"/>
</dbReference>
<dbReference type="Gene3D" id="3.30.750.24">
    <property type="entry name" value="STAS domain"/>
    <property type="match status" value="1"/>
</dbReference>
<dbReference type="InterPro" id="IPR002645">
    <property type="entry name" value="STAS_dom"/>
</dbReference>
<dbReference type="InterPro" id="IPR058548">
    <property type="entry name" value="MlaB-like_STAS"/>
</dbReference>
<feature type="domain" description="STAS" evidence="1">
    <location>
        <begin position="7"/>
        <end position="119"/>
    </location>
</feature>
<dbReference type="RefSeq" id="WP_005762814.1">
    <property type="nucleotide sequence ID" value="NZ_GG704810.1"/>
</dbReference>
<evidence type="ECO:0000313" key="3">
    <source>
        <dbReference type="Proteomes" id="UP000005519"/>
    </source>
</evidence>
<dbReference type="InterPro" id="IPR052746">
    <property type="entry name" value="MlaB_ABC_Transporter"/>
</dbReference>